<evidence type="ECO:0000256" key="1">
    <source>
        <dbReference type="ARBA" id="ARBA00022723"/>
    </source>
</evidence>
<feature type="compositionally biased region" description="Acidic residues" evidence="6">
    <location>
        <begin position="488"/>
        <end position="505"/>
    </location>
</feature>
<dbReference type="Gene3D" id="1.10.287.110">
    <property type="entry name" value="DnaJ domain"/>
    <property type="match status" value="1"/>
</dbReference>
<reference evidence="9 10" key="1">
    <citation type="submission" date="2018-11" db="EMBL/GenBank/DDBJ databases">
        <title>Genome assembly of Steccherinum ochraceum LE-BIN_3174, the white-rot fungus of the Steccherinaceae family (The Residual Polyporoid clade, Polyporales, Basidiomycota).</title>
        <authorList>
            <person name="Fedorova T.V."/>
            <person name="Glazunova O.A."/>
            <person name="Landesman E.O."/>
            <person name="Moiseenko K.V."/>
            <person name="Psurtseva N.V."/>
            <person name="Savinova O.S."/>
            <person name="Shakhova N.V."/>
            <person name="Tyazhelova T.V."/>
            <person name="Vasina D.V."/>
        </authorList>
    </citation>
    <scope>NUCLEOTIDE SEQUENCE [LARGE SCALE GENOMIC DNA]</scope>
    <source>
        <strain evidence="9 10">LE-BIN_3174</strain>
    </source>
</reference>
<dbReference type="GO" id="GO:0006457">
    <property type="term" value="P:protein folding"/>
    <property type="evidence" value="ECO:0007669"/>
    <property type="project" value="InterPro"/>
</dbReference>
<sequence length="512" mass="56620">MHIVVLRTLPFLTNCDPAISSRCFFRRHVEPERLDIVKRETQVLAVDLIVPPTDREDGDDPDVAAEVASCHYDMAPRETQLYDLLGVPSGASTEDIKKAYRKKAREHHPDKNPDDPNAGEKFQEMAAAYEILIDEDSRDLYDRYGVDGISGKRGGGPGPGGMDPADIFAELFGQGPGMRFGFDFGGPGSRPRRTKGEDSVIPYNVTLEDLYNGKSVKMNMEKEVVCCTCKGSGGKGSAKPKPCANCEGKGWTFIQTQIGPNRYGTSRAQCGECGGQGEKLREKDRCKKCKGQKTVKEKTRQEIFIERGMSDRQRIILAGAGDEEPGVPPGDVIFVLKTHPHSSFERSGNDLLTTVHITLSEALLGFSRILLTHLDGRGVHVNSPKGKIIKPGDSIILRNEGMPVHKNPDQKGHLYVILEVDMPDEQWLKTVDAKALEAILPPKKAEMEPKPAVIDEVPFEEGDIVDVRETPFAGSNFFDHGFDTQFGEGDEDDWEDDEDDDDEHGEPDCRPQ</sequence>
<dbReference type="InterPro" id="IPR001305">
    <property type="entry name" value="HSP_DnaJ_Cys-rich_dom"/>
</dbReference>
<dbReference type="SUPFAM" id="SSF46565">
    <property type="entry name" value="Chaperone J-domain"/>
    <property type="match status" value="1"/>
</dbReference>
<feature type="domain" description="J" evidence="7">
    <location>
        <begin position="80"/>
        <end position="145"/>
    </location>
</feature>
<protein>
    <recommendedName>
        <fullName evidence="11">DnaJ-protein scj1</fullName>
    </recommendedName>
</protein>
<dbReference type="Proteomes" id="UP000292702">
    <property type="component" value="Unassembled WGS sequence"/>
</dbReference>
<dbReference type="InterPro" id="IPR036869">
    <property type="entry name" value="J_dom_sf"/>
</dbReference>
<dbReference type="PROSITE" id="PS50076">
    <property type="entry name" value="DNAJ_2"/>
    <property type="match status" value="1"/>
</dbReference>
<dbReference type="CDD" id="cd10747">
    <property type="entry name" value="DnaJ_C"/>
    <property type="match status" value="1"/>
</dbReference>
<dbReference type="EMBL" id="RWJN01000135">
    <property type="protein sequence ID" value="TCD66427.1"/>
    <property type="molecule type" value="Genomic_DNA"/>
</dbReference>
<dbReference type="CDD" id="cd10719">
    <property type="entry name" value="DnaJ_zf"/>
    <property type="match status" value="1"/>
</dbReference>
<dbReference type="InterPro" id="IPR008971">
    <property type="entry name" value="HSP40/DnaJ_pept-bd"/>
</dbReference>
<feature type="zinc finger region" description="CR-type" evidence="5">
    <location>
        <begin position="213"/>
        <end position="298"/>
    </location>
</feature>
<accession>A0A4V2MWJ1</accession>
<feature type="region of interest" description="Disordered" evidence="6">
    <location>
        <begin position="100"/>
        <end position="119"/>
    </location>
</feature>
<dbReference type="Pfam" id="PF01556">
    <property type="entry name" value="DnaJ_C"/>
    <property type="match status" value="1"/>
</dbReference>
<dbReference type="SMART" id="SM00271">
    <property type="entry name" value="DnaJ"/>
    <property type="match status" value="1"/>
</dbReference>
<dbReference type="GO" id="GO:0030544">
    <property type="term" value="F:Hsp70 protein binding"/>
    <property type="evidence" value="ECO:0007669"/>
    <property type="project" value="InterPro"/>
</dbReference>
<dbReference type="Pfam" id="PF00684">
    <property type="entry name" value="DnaJ_CXXCXGXG"/>
    <property type="match status" value="1"/>
</dbReference>
<keyword evidence="2" id="KW-0677">Repeat</keyword>
<dbReference type="InterPro" id="IPR018253">
    <property type="entry name" value="DnaJ_domain_CS"/>
</dbReference>
<keyword evidence="3 5" id="KW-0863">Zinc-finger</keyword>
<evidence type="ECO:0000313" key="9">
    <source>
        <dbReference type="EMBL" id="TCD66427.1"/>
    </source>
</evidence>
<proteinExistence type="inferred from homology"/>
<dbReference type="Gene3D" id="2.10.230.10">
    <property type="entry name" value="Heat shock protein DnaJ, cysteine-rich domain"/>
    <property type="match status" value="1"/>
</dbReference>
<evidence type="ECO:0000256" key="3">
    <source>
        <dbReference type="ARBA" id="ARBA00022771"/>
    </source>
</evidence>
<keyword evidence="4 5" id="KW-0862">Zinc</keyword>
<evidence type="ECO:0000256" key="2">
    <source>
        <dbReference type="ARBA" id="ARBA00022737"/>
    </source>
</evidence>
<evidence type="ECO:0000256" key="4">
    <source>
        <dbReference type="ARBA" id="ARBA00022833"/>
    </source>
</evidence>
<keyword evidence="10" id="KW-1185">Reference proteome</keyword>
<dbReference type="Pfam" id="PF00226">
    <property type="entry name" value="DnaJ"/>
    <property type="match status" value="1"/>
</dbReference>
<dbReference type="SUPFAM" id="SSF49493">
    <property type="entry name" value="HSP40/DnaJ peptide-binding domain"/>
    <property type="match status" value="2"/>
</dbReference>
<dbReference type="FunFam" id="2.60.260.20:FF:000003">
    <property type="entry name" value="DnaJ subfamily A member 2"/>
    <property type="match status" value="1"/>
</dbReference>
<evidence type="ECO:0008006" key="11">
    <source>
        <dbReference type="Google" id="ProtNLM"/>
    </source>
</evidence>
<comment type="caution">
    <text evidence="9">The sequence shown here is derived from an EMBL/GenBank/DDBJ whole genome shotgun (WGS) entry which is preliminary data.</text>
</comment>
<dbReference type="PRINTS" id="PR00625">
    <property type="entry name" value="JDOMAIN"/>
</dbReference>
<feature type="region of interest" description="Disordered" evidence="6">
    <location>
        <begin position="476"/>
        <end position="512"/>
    </location>
</feature>
<dbReference type="PROSITE" id="PS51188">
    <property type="entry name" value="ZF_CR"/>
    <property type="match status" value="1"/>
</dbReference>
<organism evidence="9 10">
    <name type="scientific">Steccherinum ochraceum</name>
    <dbReference type="NCBI Taxonomy" id="92696"/>
    <lineage>
        <taxon>Eukaryota</taxon>
        <taxon>Fungi</taxon>
        <taxon>Dikarya</taxon>
        <taxon>Basidiomycota</taxon>
        <taxon>Agaricomycotina</taxon>
        <taxon>Agaricomycetes</taxon>
        <taxon>Polyporales</taxon>
        <taxon>Steccherinaceae</taxon>
        <taxon>Steccherinum</taxon>
    </lineage>
</organism>
<dbReference type="InterPro" id="IPR044713">
    <property type="entry name" value="DNJA1/2-like"/>
</dbReference>
<dbReference type="CDD" id="cd06257">
    <property type="entry name" value="DnaJ"/>
    <property type="match status" value="1"/>
</dbReference>
<dbReference type="SUPFAM" id="SSF57938">
    <property type="entry name" value="DnaJ/Hsp40 cysteine-rich domain"/>
    <property type="match status" value="1"/>
</dbReference>
<dbReference type="OrthoDB" id="550424at2759"/>
<evidence type="ECO:0000259" key="8">
    <source>
        <dbReference type="PROSITE" id="PS51188"/>
    </source>
</evidence>
<dbReference type="HAMAP" id="MF_01152">
    <property type="entry name" value="DnaJ"/>
    <property type="match status" value="1"/>
</dbReference>
<keyword evidence="1 5" id="KW-0479">Metal-binding</keyword>
<evidence type="ECO:0000256" key="5">
    <source>
        <dbReference type="PROSITE-ProRule" id="PRU00546"/>
    </source>
</evidence>
<evidence type="ECO:0000256" key="6">
    <source>
        <dbReference type="SAM" id="MobiDB-lite"/>
    </source>
</evidence>
<dbReference type="InterPro" id="IPR001623">
    <property type="entry name" value="DnaJ_domain"/>
</dbReference>
<dbReference type="AlphaFoldDB" id="A0A4V2MWJ1"/>
<name>A0A4V2MWJ1_9APHY</name>
<dbReference type="GO" id="GO:0008270">
    <property type="term" value="F:zinc ion binding"/>
    <property type="evidence" value="ECO:0007669"/>
    <property type="project" value="UniProtKB-KW"/>
</dbReference>
<dbReference type="PANTHER" id="PTHR43888">
    <property type="entry name" value="DNAJ-LIKE-2, ISOFORM A-RELATED"/>
    <property type="match status" value="1"/>
</dbReference>
<dbReference type="InterPro" id="IPR012724">
    <property type="entry name" value="DnaJ"/>
</dbReference>
<dbReference type="InterPro" id="IPR002939">
    <property type="entry name" value="DnaJ_C"/>
</dbReference>
<dbReference type="PROSITE" id="PS00636">
    <property type="entry name" value="DNAJ_1"/>
    <property type="match status" value="1"/>
</dbReference>
<dbReference type="FunFam" id="2.10.230.10:FF:000001">
    <property type="entry name" value="DnaJ subfamily A member 2"/>
    <property type="match status" value="1"/>
</dbReference>
<dbReference type="GO" id="GO:0051082">
    <property type="term" value="F:unfolded protein binding"/>
    <property type="evidence" value="ECO:0007669"/>
    <property type="project" value="InterPro"/>
</dbReference>
<dbReference type="GO" id="GO:0005524">
    <property type="term" value="F:ATP binding"/>
    <property type="evidence" value="ECO:0007669"/>
    <property type="project" value="InterPro"/>
</dbReference>
<evidence type="ECO:0000259" key="7">
    <source>
        <dbReference type="PROSITE" id="PS50076"/>
    </source>
</evidence>
<dbReference type="GO" id="GO:0009408">
    <property type="term" value="P:response to heat"/>
    <property type="evidence" value="ECO:0007669"/>
    <property type="project" value="InterPro"/>
</dbReference>
<feature type="domain" description="CR-type" evidence="8">
    <location>
        <begin position="213"/>
        <end position="298"/>
    </location>
</feature>
<dbReference type="STRING" id="92696.A0A4V2MWJ1"/>
<gene>
    <name evidence="9" type="ORF">EIP91_001363</name>
</gene>
<dbReference type="Gene3D" id="2.60.260.20">
    <property type="entry name" value="Urease metallochaperone UreE, N-terminal domain"/>
    <property type="match status" value="2"/>
</dbReference>
<evidence type="ECO:0000313" key="10">
    <source>
        <dbReference type="Proteomes" id="UP000292702"/>
    </source>
</evidence>
<dbReference type="InterPro" id="IPR036410">
    <property type="entry name" value="HSP_DnaJ_Cys-rich_dom_sf"/>
</dbReference>